<organism evidence="2 3">
    <name type="scientific">Apophysomyces ossiformis</name>
    <dbReference type="NCBI Taxonomy" id="679940"/>
    <lineage>
        <taxon>Eukaryota</taxon>
        <taxon>Fungi</taxon>
        <taxon>Fungi incertae sedis</taxon>
        <taxon>Mucoromycota</taxon>
        <taxon>Mucoromycotina</taxon>
        <taxon>Mucoromycetes</taxon>
        <taxon>Mucorales</taxon>
        <taxon>Mucorineae</taxon>
        <taxon>Mucoraceae</taxon>
        <taxon>Apophysomyces</taxon>
    </lineage>
</organism>
<dbReference type="InterPro" id="IPR008626">
    <property type="entry name" value="Mediator_Med15_fun"/>
</dbReference>
<feature type="compositionally biased region" description="Low complexity" evidence="1">
    <location>
        <begin position="436"/>
        <end position="453"/>
    </location>
</feature>
<evidence type="ECO:0000313" key="3">
    <source>
        <dbReference type="Proteomes" id="UP000605846"/>
    </source>
</evidence>
<feature type="compositionally biased region" description="Low complexity" evidence="1">
    <location>
        <begin position="540"/>
        <end position="563"/>
    </location>
</feature>
<dbReference type="OrthoDB" id="1938591at2759"/>
<protein>
    <submittedName>
        <fullName evidence="2">Uncharacterized protein</fullName>
    </submittedName>
</protein>
<dbReference type="GO" id="GO:0003712">
    <property type="term" value="F:transcription coregulator activity"/>
    <property type="evidence" value="ECO:0007669"/>
    <property type="project" value="InterPro"/>
</dbReference>
<dbReference type="Proteomes" id="UP000605846">
    <property type="component" value="Unassembled WGS sequence"/>
</dbReference>
<feature type="compositionally biased region" description="Polar residues" evidence="1">
    <location>
        <begin position="494"/>
        <end position="503"/>
    </location>
</feature>
<accession>A0A8H7BSI9</accession>
<gene>
    <name evidence="2" type="ORF">EC973_009075</name>
</gene>
<feature type="region of interest" description="Disordered" evidence="1">
    <location>
        <begin position="433"/>
        <end position="525"/>
    </location>
</feature>
<feature type="region of interest" description="Disordered" evidence="1">
    <location>
        <begin position="540"/>
        <end position="568"/>
    </location>
</feature>
<reference evidence="2" key="1">
    <citation type="submission" date="2020-01" db="EMBL/GenBank/DDBJ databases">
        <title>Genome Sequencing of Three Apophysomyces-Like Fungal Strains Confirms a Novel Fungal Genus in the Mucoromycota with divergent Burkholderia-like Endosymbiotic Bacteria.</title>
        <authorList>
            <person name="Stajich J.E."/>
            <person name="Macias A.M."/>
            <person name="Carter-House D."/>
            <person name="Lovett B."/>
            <person name="Kasson L.R."/>
            <person name="Berry K."/>
            <person name="Grigoriev I."/>
            <person name="Chang Y."/>
            <person name="Spatafora J."/>
            <person name="Kasson M.T."/>
        </authorList>
    </citation>
    <scope>NUCLEOTIDE SEQUENCE</scope>
    <source>
        <strain evidence="2">NRRL A-21654</strain>
    </source>
</reference>
<dbReference type="EMBL" id="JABAYA010000084">
    <property type="protein sequence ID" value="KAF7726100.1"/>
    <property type="molecule type" value="Genomic_DNA"/>
</dbReference>
<name>A0A8H7BSI9_9FUNG</name>
<comment type="caution">
    <text evidence="2">The sequence shown here is derived from an EMBL/GenBank/DDBJ whole genome shotgun (WGS) entry which is preliminary data.</text>
</comment>
<evidence type="ECO:0000256" key="1">
    <source>
        <dbReference type="SAM" id="MobiDB-lite"/>
    </source>
</evidence>
<dbReference type="AlphaFoldDB" id="A0A8H7BSI9"/>
<proteinExistence type="predicted"/>
<dbReference type="GO" id="GO:0006357">
    <property type="term" value="P:regulation of transcription by RNA polymerase II"/>
    <property type="evidence" value="ECO:0007669"/>
    <property type="project" value="InterPro"/>
</dbReference>
<keyword evidence="3" id="KW-1185">Reference proteome</keyword>
<dbReference type="Pfam" id="PF05397">
    <property type="entry name" value="Med15_fungi"/>
    <property type="match status" value="1"/>
</dbReference>
<dbReference type="GO" id="GO:0016592">
    <property type="term" value="C:mediator complex"/>
    <property type="evidence" value="ECO:0007669"/>
    <property type="project" value="InterPro"/>
</dbReference>
<sequence length="816" mass="88915">MTSTSSQVIAGHVQMLQQSQTQVMPPRTNNIISQNPAFGPLGAAQTFGGQRSVAMSAQTIPSQLAGTTSATISPAQQHQLLVNQSTGLQIADMNARFSAQQLQMVMAHQAAIQQPQQQQQRLQQQRPVNYPQSISHSIPTTSAVSYSLSQTASIPSVALNTAPQMANVSQPHQSVYNMSQYLQTPQRLNTTAQSLSYKQGNGEAEQVLKADIQARATPGRVDVIEHLSNQEKLMIRQEMMQMIPMYQQISSLLPTFLSMSSNFEVNRSLMLMKGVFEDQLNMMEHNKFILNLSALQNLREKLTNYFSFMRSATSAAATMTSRPQVSQNVMVHHSLQMQQQQGRNGVQVVSQHAQPMMNVTHMQMVGQPHGQNARMYPQVQQPHVREQIPGRFEIQAHPDVDTQMKSYVQQSQGLRGKISDQDTGSSVAAIPQYTDSQSGQSPASPAASIAASPVITSNKRQNEEKNTVTNKKSRNGPESQTTVTKKQRGRRKSNSSQGQPQRSKSGKKQSAKTPPTVASTSVPTNAASNSCDINFSCTPCSNPSTSPSADSVQQIQSQSAASANTTDTGMASAMQASVHPHYTQAQGYQSALALGLTPDVIKAMNQQALVFCWLLQQHAQGLITLNEAQLQEFQAEYNKQVRIAQQVAAKHSSARMNQSILGSTETKTNTMATVEARLEDSSNTSTMMQPSVNPTNQLTDTPTFLGNNGFENTGSFLRGASLIAVPKEGFIQNEKPGGVEQDKLLCALKDGYKDEVISATDRTTLPNEATVIVATDEDAPSTWYDMGMGISMDMDTLGFSQNYVGLDWDDNGYAVA</sequence>
<feature type="compositionally biased region" description="Low complexity" evidence="1">
    <location>
        <begin position="513"/>
        <end position="524"/>
    </location>
</feature>
<evidence type="ECO:0000313" key="2">
    <source>
        <dbReference type="EMBL" id="KAF7726100.1"/>
    </source>
</evidence>